<dbReference type="EMBL" id="JAODUO010000528">
    <property type="protein sequence ID" value="KAK2178788.1"/>
    <property type="molecule type" value="Genomic_DNA"/>
</dbReference>
<name>A0AAD9KW40_RIDPI</name>
<dbReference type="AlphaFoldDB" id="A0AAD9KW40"/>
<reference evidence="1" key="1">
    <citation type="journal article" date="2023" name="Mol. Biol. Evol.">
        <title>Third-Generation Sequencing Reveals the Adaptive Role of the Epigenome in Three Deep-Sea Polychaetes.</title>
        <authorList>
            <person name="Perez M."/>
            <person name="Aroh O."/>
            <person name="Sun Y."/>
            <person name="Lan Y."/>
            <person name="Juniper S.K."/>
            <person name="Young C.R."/>
            <person name="Angers B."/>
            <person name="Qian P.Y."/>
        </authorList>
    </citation>
    <scope>NUCLEOTIDE SEQUENCE</scope>
    <source>
        <strain evidence="1">R07B-5</strain>
    </source>
</reference>
<dbReference type="Proteomes" id="UP001209878">
    <property type="component" value="Unassembled WGS sequence"/>
</dbReference>
<organism evidence="1 2">
    <name type="scientific">Ridgeia piscesae</name>
    <name type="common">Tubeworm</name>
    <dbReference type="NCBI Taxonomy" id="27915"/>
    <lineage>
        <taxon>Eukaryota</taxon>
        <taxon>Metazoa</taxon>
        <taxon>Spiralia</taxon>
        <taxon>Lophotrochozoa</taxon>
        <taxon>Annelida</taxon>
        <taxon>Polychaeta</taxon>
        <taxon>Sedentaria</taxon>
        <taxon>Canalipalpata</taxon>
        <taxon>Sabellida</taxon>
        <taxon>Siboglinidae</taxon>
        <taxon>Ridgeia</taxon>
    </lineage>
</organism>
<keyword evidence="2" id="KW-1185">Reference proteome</keyword>
<sequence length="193" mass="21510">MNGKRSCVLCVDKSAANGRGKNHFTKCCPPDICRKTHGITGEHPQSSHADDYKDECILSVETEAMHSMSTHPTGPLHTEMLLPDGKPLRMQIDSGATVNVMPAKHVGYAKLMHSDVQLRMYNNATVKPLGKCCLHLVNPVNNHKYEVEFQVVEENLTPLLSRKAAERMIMVNYTNFKQLHIVGRANCDAITDE</sequence>
<evidence type="ECO:0000313" key="2">
    <source>
        <dbReference type="Proteomes" id="UP001209878"/>
    </source>
</evidence>
<dbReference type="Gene3D" id="2.40.70.10">
    <property type="entry name" value="Acid Proteases"/>
    <property type="match status" value="1"/>
</dbReference>
<dbReference type="CDD" id="cd05481">
    <property type="entry name" value="retropepsin_like_LTR_1"/>
    <property type="match status" value="1"/>
</dbReference>
<gene>
    <name evidence="1" type="ORF">NP493_530g01010</name>
</gene>
<dbReference type="SUPFAM" id="SSF50630">
    <property type="entry name" value="Acid proteases"/>
    <property type="match status" value="1"/>
</dbReference>
<protein>
    <submittedName>
        <fullName evidence="1">Uncharacterized protein</fullName>
    </submittedName>
</protein>
<comment type="caution">
    <text evidence="1">The sequence shown here is derived from an EMBL/GenBank/DDBJ whole genome shotgun (WGS) entry which is preliminary data.</text>
</comment>
<evidence type="ECO:0000313" key="1">
    <source>
        <dbReference type="EMBL" id="KAK2178788.1"/>
    </source>
</evidence>
<proteinExistence type="predicted"/>
<accession>A0AAD9KW40</accession>
<dbReference type="InterPro" id="IPR021109">
    <property type="entry name" value="Peptidase_aspartic_dom_sf"/>
</dbReference>